<dbReference type="OrthoDB" id="5850332at2759"/>
<dbReference type="GO" id="GO:0000139">
    <property type="term" value="C:Golgi membrane"/>
    <property type="evidence" value="ECO:0007669"/>
    <property type="project" value="InterPro"/>
</dbReference>
<protein>
    <submittedName>
        <fullName evidence="2">Uncharacterized protein</fullName>
    </submittedName>
</protein>
<feature type="transmembrane region" description="Helical" evidence="1">
    <location>
        <begin position="246"/>
        <end position="264"/>
    </location>
</feature>
<keyword evidence="1" id="KW-1133">Transmembrane helix</keyword>
<proteinExistence type="predicted"/>
<accession>A0A8S1H5N6</accession>
<dbReference type="InterPro" id="IPR039545">
    <property type="entry name" value="PGAP2"/>
</dbReference>
<evidence type="ECO:0000313" key="2">
    <source>
        <dbReference type="EMBL" id="CAD6190725.1"/>
    </source>
</evidence>
<dbReference type="GO" id="GO:0006506">
    <property type="term" value="P:GPI anchor biosynthetic process"/>
    <property type="evidence" value="ECO:0007669"/>
    <property type="project" value="TreeGrafter"/>
</dbReference>
<dbReference type="Proteomes" id="UP000835052">
    <property type="component" value="Unassembled WGS sequence"/>
</dbReference>
<evidence type="ECO:0000256" key="1">
    <source>
        <dbReference type="SAM" id="Phobius"/>
    </source>
</evidence>
<keyword evidence="1" id="KW-0812">Transmembrane</keyword>
<feature type="transmembrane region" description="Helical" evidence="1">
    <location>
        <begin position="172"/>
        <end position="191"/>
    </location>
</feature>
<evidence type="ECO:0000313" key="3">
    <source>
        <dbReference type="Proteomes" id="UP000835052"/>
    </source>
</evidence>
<comment type="caution">
    <text evidence="2">The sequence shown here is derived from an EMBL/GenBank/DDBJ whole genome shotgun (WGS) entry which is preliminary data.</text>
</comment>
<dbReference type="EMBL" id="CAJGYM010000017">
    <property type="protein sequence ID" value="CAD6190725.1"/>
    <property type="molecule type" value="Genomic_DNA"/>
</dbReference>
<keyword evidence="1" id="KW-0472">Membrane</keyword>
<dbReference type="PANTHER" id="PTHR12892:SF16">
    <property type="entry name" value="TRANSMEMBRANE PROTEIN"/>
    <property type="match status" value="1"/>
</dbReference>
<feature type="transmembrane region" description="Helical" evidence="1">
    <location>
        <begin position="20"/>
        <end position="41"/>
    </location>
</feature>
<name>A0A8S1H5N6_9PELO</name>
<dbReference type="PANTHER" id="PTHR12892">
    <property type="entry name" value="FGF RECEPTOR ACTIVATING PROTEIN 1"/>
    <property type="match status" value="1"/>
</dbReference>
<gene>
    <name evidence="2" type="ORF">CAUJ_LOCUS6644</name>
</gene>
<organism evidence="2 3">
    <name type="scientific">Caenorhabditis auriculariae</name>
    <dbReference type="NCBI Taxonomy" id="2777116"/>
    <lineage>
        <taxon>Eukaryota</taxon>
        <taxon>Metazoa</taxon>
        <taxon>Ecdysozoa</taxon>
        <taxon>Nematoda</taxon>
        <taxon>Chromadorea</taxon>
        <taxon>Rhabditida</taxon>
        <taxon>Rhabditina</taxon>
        <taxon>Rhabditomorpha</taxon>
        <taxon>Rhabditoidea</taxon>
        <taxon>Rhabditidae</taxon>
        <taxon>Peloderinae</taxon>
        <taxon>Caenorhabditis</taxon>
    </lineage>
</organism>
<reference evidence="2" key="1">
    <citation type="submission" date="2020-10" db="EMBL/GenBank/DDBJ databases">
        <authorList>
            <person name="Kikuchi T."/>
        </authorList>
    </citation>
    <scope>NUCLEOTIDE SEQUENCE</scope>
    <source>
        <strain evidence="2">NKZ352</strain>
    </source>
</reference>
<feature type="transmembrane region" description="Helical" evidence="1">
    <location>
        <begin position="276"/>
        <end position="297"/>
    </location>
</feature>
<sequence>MGLLEPEEERSWAHARFRLSTVFSATMIITGFCFAVGLLFASRDMKVPRDNYLDDFYAFRRQFTNSSVIYIDEVLAATNDWSHPLNPIYKKNHIRYTFGSSFWNYCYLKPYPTGVHLPSLLRVMAVCAEAQVCFRTAVLLAIGIRAFCVLCRCMEIQKTSTSSLLAHNAWRLFTTVAFFSEIAASTFAMLVSCLHKENDYTSMGFLMEMAPVGFAVCWVISSVLFSVLEMLDRSKEWSTCWFRTRALCIIAFCACFRTVYANYLPQLATKSCHTHVPVGVAACEYVCIAAVAVFSYTQGEDFRNIEMSLSCELAETQLQPFVFVFAPAFRNYTSLPETKLKHKISIVSA</sequence>
<dbReference type="GO" id="GO:0005789">
    <property type="term" value="C:endoplasmic reticulum membrane"/>
    <property type="evidence" value="ECO:0007669"/>
    <property type="project" value="TreeGrafter"/>
</dbReference>
<dbReference type="AlphaFoldDB" id="A0A8S1H5N6"/>
<feature type="transmembrane region" description="Helical" evidence="1">
    <location>
        <begin position="203"/>
        <end position="225"/>
    </location>
</feature>
<keyword evidence="3" id="KW-1185">Reference proteome</keyword>